<dbReference type="EMBL" id="JARO02010796">
    <property type="protein sequence ID" value="KPP60401.1"/>
    <property type="molecule type" value="Genomic_DNA"/>
</dbReference>
<feature type="region of interest" description="Disordered" evidence="1">
    <location>
        <begin position="26"/>
        <end position="79"/>
    </location>
</feature>
<reference evidence="2 3" key="1">
    <citation type="submission" date="2015-08" db="EMBL/GenBank/DDBJ databases">
        <title>The genome of the Asian arowana (Scleropages formosus).</title>
        <authorList>
            <person name="Tan M.H."/>
            <person name="Gan H.M."/>
            <person name="Croft L.J."/>
            <person name="Austin C.M."/>
        </authorList>
    </citation>
    <scope>NUCLEOTIDE SEQUENCE [LARGE SCALE GENOMIC DNA]</scope>
    <source>
        <strain evidence="2">Aro1</strain>
    </source>
</reference>
<organism evidence="2 3">
    <name type="scientific">Scleropages formosus</name>
    <name type="common">Asian bonytongue</name>
    <name type="synonym">Osteoglossum formosum</name>
    <dbReference type="NCBI Taxonomy" id="113540"/>
    <lineage>
        <taxon>Eukaryota</taxon>
        <taxon>Metazoa</taxon>
        <taxon>Chordata</taxon>
        <taxon>Craniata</taxon>
        <taxon>Vertebrata</taxon>
        <taxon>Euteleostomi</taxon>
        <taxon>Actinopterygii</taxon>
        <taxon>Neopterygii</taxon>
        <taxon>Teleostei</taxon>
        <taxon>Osteoglossocephala</taxon>
        <taxon>Osteoglossomorpha</taxon>
        <taxon>Osteoglossiformes</taxon>
        <taxon>Osteoglossidae</taxon>
        <taxon>Scleropages</taxon>
    </lineage>
</organism>
<accession>A0A0N8JWA6</accession>
<comment type="caution">
    <text evidence="2">The sequence shown here is derived from an EMBL/GenBank/DDBJ whole genome shotgun (WGS) entry which is preliminary data.</text>
</comment>
<evidence type="ECO:0000256" key="1">
    <source>
        <dbReference type="SAM" id="MobiDB-lite"/>
    </source>
</evidence>
<dbReference type="AlphaFoldDB" id="A0A0N8JWA6"/>
<name>A0A0N8JWA6_SCLFO</name>
<gene>
    <name evidence="2" type="ORF">Z043_121607</name>
</gene>
<proteinExistence type="predicted"/>
<evidence type="ECO:0000313" key="2">
    <source>
        <dbReference type="EMBL" id="KPP60401.1"/>
    </source>
</evidence>
<protein>
    <submittedName>
        <fullName evidence="2">Uncharacterized protein</fullName>
    </submittedName>
</protein>
<feature type="compositionally biased region" description="Basic and acidic residues" evidence="1">
    <location>
        <begin position="55"/>
        <end position="65"/>
    </location>
</feature>
<sequence length="79" mass="8640">MFLPPSLGYKPFLNLIRPQLQKLLEPASPRLEDSRGPASPGTTLPAEAPGGLTRPAEDHPLKEEEEKPLEEGTYDCTLS</sequence>
<evidence type="ECO:0000313" key="3">
    <source>
        <dbReference type="Proteomes" id="UP000034805"/>
    </source>
</evidence>
<dbReference type="Proteomes" id="UP000034805">
    <property type="component" value="Unassembled WGS sequence"/>
</dbReference>